<dbReference type="Proteomes" id="UP000546701">
    <property type="component" value="Unassembled WGS sequence"/>
</dbReference>
<keyword evidence="4 8" id="KW-0326">Glycosidase</keyword>
<dbReference type="GO" id="GO:0009044">
    <property type="term" value="F:xylan 1,4-beta-xylosidase activity"/>
    <property type="evidence" value="ECO:0007669"/>
    <property type="project" value="InterPro"/>
</dbReference>
<evidence type="ECO:0000256" key="4">
    <source>
        <dbReference type="ARBA" id="ARBA00023295"/>
    </source>
</evidence>
<dbReference type="PANTHER" id="PTHR42721:SF3">
    <property type="entry name" value="BETA-D-XYLOSIDASE 5-RELATED"/>
    <property type="match status" value="1"/>
</dbReference>
<keyword evidence="2" id="KW-0732">Signal</keyword>
<keyword evidence="3 8" id="KW-0378">Hydrolase</keyword>
<dbReference type="AlphaFoldDB" id="A0A7W9F1W5"/>
<dbReference type="FunFam" id="2.60.40.10:FF:000495">
    <property type="entry name" value="Periplasmic beta-glucosidase"/>
    <property type="match status" value="1"/>
</dbReference>
<dbReference type="InterPro" id="IPR017853">
    <property type="entry name" value="GH"/>
</dbReference>
<dbReference type="SUPFAM" id="SSF51445">
    <property type="entry name" value="(Trans)glycosidases"/>
    <property type="match status" value="1"/>
</dbReference>
<comment type="caution">
    <text evidence="11">The sequence shown here is derived from an EMBL/GenBank/DDBJ whole genome shotgun (WGS) entry which is preliminary data.</text>
</comment>
<dbReference type="Pfam" id="PF00933">
    <property type="entry name" value="Glyco_hydro_3"/>
    <property type="match status" value="1"/>
</dbReference>
<evidence type="ECO:0000313" key="12">
    <source>
        <dbReference type="Proteomes" id="UP000546701"/>
    </source>
</evidence>
<comment type="similarity">
    <text evidence="1 8">Belongs to the glycosyl hydrolase 3 family.</text>
</comment>
<evidence type="ECO:0000256" key="1">
    <source>
        <dbReference type="ARBA" id="ARBA00005336"/>
    </source>
</evidence>
<sequence length="806" mass="85583">MGDHIHKTAHDQTAAGTRRDILRWGGGVSLLAFLPGAGLSATGKAAVVYRDPRAPVDLRVRDLMARMTLEEKVAQTIALWGTKAGVMRDGGLDFDPAKARAAYPNGFGQVTRPSDRRGGPEVAEVAGGTGARWRGTASTVAFVNAVQKWAREDTRLGIPVLFHEEALHGYMAPDATSFPQAIALAGSFDRDLMRRVQSVIGREVRAHGSHLALSPVVDIARDPRWGRIEETFGEDPYLCGEMGVAAVEGLQGDSATLGAGKVFATLKHMTGHGQPQAGNNIAPAPIAMRELHESFFPPFRAVVERTKIAAVMPSYNEIDGVPSHANRWLLGEILRGDWGFDGVVVSDYGAVEELERIHHVAADRQAAARLALAAGVDSELPDGTAFRTLADQVRRGLVAQADVDRACARILKLKFRAGLFEQPFADAQAAAGLTGNAEARALALEAARKSVCLLTNNGALPLAAGRRIAVIGPNAAVARLGGYSSEPRRTVSLLEGMRAVAGAGTTILHAQGVFITSAENRSDDAVVLADPARNRALIAEAVTLAQTADVVVLAIGDTEQTSREGFAANHLGDRTELDLVGEQNALFDALKATGKPVVVAAINGRPPSWPDVVKRADALLECWYGGQEGGTAMAEALFGRINPGAKLPVTVVREVGQVPLYYNAKPSVGRGYLFAETVPLFPFGHGLSYTKFEIGAPVLSAPRIGNAGSVTVSVEVANVGPRAGDEVVQVYVHDQVASVARPVRELKGFERVTLAPGERRTVKFVLGPEAFRFFDIDMREVVEPGLFDIAVGNSSTALKTATLEIA</sequence>
<dbReference type="Pfam" id="PF14310">
    <property type="entry name" value="Fn3-like"/>
    <property type="match status" value="1"/>
</dbReference>
<dbReference type="GO" id="GO:0045493">
    <property type="term" value="P:xylan catabolic process"/>
    <property type="evidence" value="ECO:0007669"/>
    <property type="project" value="InterPro"/>
</dbReference>
<dbReference type="InterPro" id="IPR036881">
    <property type="entry name" value="Glyco_hydro_3_C_sf"/>
</dbReference>
<dbReference type="InterPro" id="IPR026891">
    <property type="entry name" value="Fn3-like"/>
</dbReference>
<dbReference type="SMART" id="SM01217">
    <property type="entry name" value="Fn3_like"/>
    <property type="match status" value="1"/>
</dbReference>
<dbReference type="RefSeq" id="WP_373285281.1">
    <property type="nucleotide sequence ID" value="NZ_BMJP01000001.1"/>
</dbReference>
<dbReference type="GO" id="GO:0008422">
    <property type="term" value="F:beta-glucosidase activity"/>
    <property type="evidence" value="ECO:0007669"/>
    <property type="project" value="UniProtKB-ARBA"/>
</dbReference>
<evidence type="ECO:0000259" key="10">
    <source>
        <dbReference type="SMART" id="SM01217"/>
    </source>
</evidence>
<dbReference type="Gene3D" id="3.20.20.300">
    <property type="entry name" value="Glycoside hydrolase, family 3, N-terminal domain"/>
    <property type="match status" value="1"/>
</dbReference>
<dbReference type="PROSITE" id="PS00775">
    <property type="entry name" value="GLYCOSYL_HYDROL_F3"/>
    <property type="match status" value="1"/>
</dbReference>
<feature type="domain" description="Fibronectin type III-like" evidence="10">
    <location>
        <begin position="726"/>
        <end position="795"/>
    </location>
</feature>
<evidence type="ECO:0000256" key="8">
    <source>
        <dbReference type="RuleBase" id="RU361161"/>
    </source>
</evidence>
<dbReference type="SUPFAM" id="SSF52279">
    <property type="entry name" value="Beta-D-glucan exohydrolase, C-terminal domain"/>
    <property type="match status" value="1"/>
</dbReference>
<evidence type="ECO:0000313" key="11">
    <source>
        <dbReference type="EMBL" id="MBB5727865.1"/>
    </source>
</evidence>
<evidence type="ECO:0000256" key="6">
    <source>
        <dbReference type="ARBA" id="ARBA00032194"/>
    </source>
</evidence>
<evidence type="ECO:0000256" key="3">
    <source>
        <dbReference type="ARBA" id="ARBA00022801"/>
    </source>
</evidence>
<reference evidence="11 12" key="1">
    <citation type="submission" date="2020-08" db="EMBL/GenBank/DDBJ databases">
        <title>Genomic Encyclopedia of Type Strains, Phase IV (KMG-IV): sequencing the most valuable type-strain genomes for metagenomic binning, comparative biology and taxonomic classification.</title>
        <authorList>
            <person name="Goeker M."/>
        </authorList>
    </citation>
    <scope>NUCLEOTIDE SEQUENCE [LARGE SCALE GENOMIC DNA]</scope>
    <source>
        <strain evidence="11 12">DSM 103336</strain>
    </source>
</reference>
<evidence type="ECO:0000256" key="5">
    <source>
        <dbReference type="ARBA" id="ARBA00031448"/>
    </source>
</evidence>
<dbReference type="InterPro" id="IPR036962">
    <property type="entry name" value="Glyco_hydro_3_N_sf"/>
</dbReference>
<dbReference type="Gene3D" id="2.60.40.10">
    <property type="entry name" value="Immunoglobulins"/>
    <property type="match status" value="1"/>
</dbReference>
<evidence type="ECO:0000256" key="2">
    <source>
        <dbReference type="ARBA" id="ARBA00022729"/>
    </source>
</evidence>
<evidence type="ECO:0000256" key="9">
    <source>
        <dbReference type="SAM" id="MobiDB-lite"/>
    </source>
</evidence>
<dbReference type="InterPro" id="IPR019800">
    <property type="entry name" value="Glyco_hydro_3_AS"/>
</dbReference>
<evidence type="ECO:0000256" key="7">
    <source>
        <dbReference type="ARBA" id="ARBA00032594"/>
    </source>
</evidence>
<dbReference type="InterPro" id="IPR002772">
    <property type="entry name" value="Glyco_hydro_3_C"/>
</dbReference>
<feature type="region of interest" description="Disordered" evidence="9">
    <location>
        <begin position="105"/>
        <end position="128"/>
    </location>
</feature>
<dbReference type="InterPro" id="IPR001764">
    <property type="entry name" value="Glyco_hydro_3_N"/>
</dbReference>
<dbReference type="EMBL" id="JACIJR010000001">
    <property type="protein sequence ID" value="MBB5727865.1"/>
    <property type="molecule type" value="Genomic_DNA"/>
</dbReference>
<dbReference type="Pfam" id="PF01915">
    <property type="entry name" value="Glyco_hydro_3_C"/>
    <property type="match status" value="1"/>
</dbReference>
<organism evidence="11 12">
    <name type="scientific">Sphingomonas prati</name>
    <dbReference type="NCBI Taxonomy" id="1843237"/>
    <lineage>
        <taxon>Bacteria</taxon>
        <taxon>Pseudomonadati</taxon>
        <taxon>Pseudomonadota</taxon>
        <taxon>Alphaproteobacteria</taxon>
        <taxon>Sphingomonadales</taxon>
        <taxon>Sphingomonadaceae</taxon>
        <taxon>Sphingomonas</taxon>
    </lineage>
</organism>
<dbReference type="InterPro" id="IPR013783">
    <property type="entry name" value="Ig-like_fold"/>
</dbReference>
<dbReference type="InterPro" id="IPR044993">
    <property type="entry name" value="BXL"/>
</dbReference>
<accession>A0A7W9F1W5</accession>
<dbReference type="GO" id="GO:0031222">
    <property type="term" value="P:arabinan catabolic process"/>
    <property type="evidence" value="ECO:0007669"/>
    <property type="project" value="TreeGrafter"/>
</dbReference>
<name>A0A7W9F1W5_9SPHN</name>
<keyword evidence="12" id="KW-1185">Reference proteome</keyword>
<proteinExistence type="inferred from homology"/>
<dbReference type="PRINTS" id="PR00133">
    <property type="entry name" value="GLHYDRLASE3"/>
</dbReference>
<gene>
    <name evidence="11" type="ORF">FHS99_000321</name>
</gene>
<protein>
    <recommendedName>
        <fullName evidence="7">Beta-D-glucoside glucohydrolase</fullName>
    </recommendedName>
    <alternativeName>
        <fullName evidence="5">Cellobiase</fullName>
    </alternativeName>
    <alternativeName>
        <fullName evidence="6">Gentiobiase</fullName>
    </alternativeName>
</protein>
<dbReference type="Gene3D" id="3.40.50.1700">
    <property type="entry name" value="Glycoside hydrolase family 3 C-terminal domain"/>
    <property type="match status" value="1"/>
</dbReference>
<dbReference type="PANTHER" id="PTHR42721">
    <property type="entry name" value="SUGAR HYDROLASE-RELATED"/>
    <property type="match status" value="1"/>
</dbReference>
<dbReference type="GO" id="GO:0046556">
    <property type="term" value="F:alpha-L-arabinofuranosidase activity"/>
    <property type="evidence" value="ECO:0007669"/>
    <property type="project" value="TreeGrafter"/>
</dbReference>